<protein>
    <submittedName>
        <fullName evidence="2">Interleukin-23 receptor</fullName>
    </submittedName>
</protein>
<keyword evidence="2" id="KW-0675">Receptor</keyword>
<feature type="region of interest" description="Disordered" evidence="1">
    <location>
        <begin position="1"/>
        <end position="20"/>
    </location>
</feature>
<reference evidence="2 3" key="1">
    <citation type="submission" date="2014-06" db="EMBL/GenBank/DDBJ databases">
        <title>Genome evolution of avian class.</title>
        <authorList>
            <person name="Zhang G."/>
            <person name="Li C."/>
        </authorList>
    </citation>
    <scope>NUCLEOTIDE SEQUENCE [LARGE SCALE GENOMIC DNA]</scope>
    <source>
        <strain evidence="2">BGI_N309</strain>
    </source>
</reference>
<feature type="non-terminal residue" evidence="2">
    <location>
        <position position="203"/>
    </location>
</feature>
<dbReference type="EMBL" id="KL891102">
    <property type="protein sequence ID" value="KGL78445.1"/>
    <property type="molecule type" value="Genomic_DNA"/>
</dbReference>
<accession>A0A099ZCA9</accession>
<evidence type="ECO:0000256" key="1">
    <source>
        <dbReference type="SAM" id="MobiDB-lite"/>
    </source>
</evidence>
<gene>
    <name evidence="2" type="ORF">N309_05189</name>
</gene>
<dbReference type="STRING" id="94827.A0A099ZCA9"/>
<evidence type="ECO:0000313" key="3">
    <source>
        <dbReference type="Proteomes" id="UP000053641"/>
    </source>
</evidence>
<dbReference type="AlphaFoldDB" id="A0A099ZCA9"/>
<dbReference type="Proteomes" id="UP000053641">
    <property type="component" value="Unassembled WGS sequence"/>
</dbReference>
<proteinExistence type="predicted"/>
<keyword evidence="3" id="KW-1185">Reference proteome</keyword>
<name>A0A099ZCA9_TINGU</name>
<organism evidence="2 3">
    <name type="scientific">Tinamus guttatus</name>
    <name type="common">White-throated tinamou</name>
    <dbReference type="NCBI Taxonomy" id="94827"/>
    <lineage>
        <taxon>Eukaryota</taxon>
        <taxon>Metazoa</taxon>
        <taxon>Chordata</taxon>
        <taxon>Craniata</taxon>
        <taxon>Vertebrata</taxon>
        <taxon>Euteleostomi</taxon>
        <taxon>Archelosauria</taxon>
        <taxon>Archosauria</taxon>
        <taxon>Dinosauria</taxon>
        <taxon>Saurischia</taxon>
        <taxon>Theropoda</taxon>
        <taxon>Coelurosauria</taxon>
        <taxon>Aves</taxon>
        <taxon>Palaeognathae</taxon>
        <taxon>Tinamiformes</taxon>
        <taxon>Tinamidae</taxon>
        <taxon>Tinamus</taxon>
    </lineage>
</organism>
<sequence>EKSGFTPSVFSGPPLDNSDPTIMEIEELPVREEYKLVDVRRGPSAAVPESTAYVQSPAPATELVSDYRPQLSDGNLLGYVAANIYQSQPHALPPEAETNVFFRDYPSPVTYLWNAEGMEQQTFLLEKINLILNNNRSGQNHAFDLAREEQNTLLGNQWGKPLSSEDAQEQTLVPDELVSCLRTMNEECADIQICFPQSTGGLF</sequence>
<evidence type="ECO:0000313" key="2">
    <source>
        <dbReference type="EMBL" id="KGL78445.1"/>
    </source>
</evidence>
<feature type="non-terminal residue" evidence="2">
    <location>
        <position position="1"/>
    </location>
</feature>